<feature type="compositionally biased region" description="Pro residues" evidence="15">
    <location>
        <begin position="200"/>
        <end position="209"/>
    </location>
</feature>
<evidence type="ECO:0000256" key="6">
    <source>
        <dbReference type="ARBA" id="ARBA00022692"/>
    </source>
</evidence>
<proteinExistence type="predicted"/>
<dbReference type="InterPro" id="IPR001245">
    <property type="entry name" value="Ser-Thr/Tyr_kinase_cat_dom"/>
</dbReference>
<keyword evidence="11 16" id="KW-0472">Membrane</keyword>
<feature type="transmembrane region" description="Helical" evidence="16">
    <location>
        <begin position="261"/>
        <end position="280"/>
    </location>
</feature>
<protein>
    <recommendedName>
        <fullName evidence="2">non-specific serine/threonine protein kinase</fullName>
        <ecNumber evidence="2">2.7.11.1</ecNumber>
    </recommendedName>
</protein>
<dbReference type="EMBL" id="CM029045">
    <property type="protein sequence ID" value="KAG2596171.1"/>
    <property type="molecule type" value="Genomic_DNA"/>
</dbReference>
<dbReference type="PROSITE" id="PS00107">
    <property type="entry name" value="PROTEIN_KINASE_ATP"/>
    <property type="match status" value="1"/>
</dbReference>
<dbReference type="PANTHER" id="PTHR47982:SF32">
    <property type="entry name" value="NON-SPECIFIC SERINE_THREONINE PROTEIN KINASE"/>
    <property type="match status" value="1"/>
</dbReference>
<evidence type="ECO:0000256" key="4">
    <source>
        <dbReference type="ARBA" id="ARBA00022527"/>
    </source>
</evidence>
<sequence>MASSPSPSPGTIRATLPPSKATPSPATTTPTPASPAPVTQPNATPADPPSSPAAPPPLPPASTPPPQLTPPPSLPPPPPDAVPPPPVVVASPPPAPAAVVPPPSPPVAVPPPPTPAAPPKASPILPPAAASPPPSNLPAPNPPADPTPPTVGQPPPPKHRQPPRKPGTQPDPPPMAPPPSGIPVKPSPTSPSPASGDPLIPTPTSPSPPATTSVPAPATAVDPVSPVTNADRGSNKSSSPTTQSSSSSGSSGGMSSGAKSGIGFVIAILVLSLVGAAFWYKKKRRRVHGYHAGFVMPSPASTPTQVLGYSAKTNLSVGSPESKDSMPEFSMGNCRFFTYEELYQITNGFSAQNLLGEGGFGSVYKGRLADGKEVAVKKLKEGGGQGEREFHAEVEIISRVHHQHLVSLVGYCISDDQRLLVYDFVPNNTLHYHLHGRGVPVLEWPARVKIAAGSARGIAYLHEDCHPRIIHRDIKSSNILLDNNFEAQVADFGLARLALDACTHVTTRVMGTFGYLAPEYASSGKLTERSDVFSFGVVLLELITGRKPVDASKPLGDESLVEWARPLLTQALESGDVGELVDTRLSKNYNEVEMFRMIEAAAACIRHSASRRPKMSQVVRVLDSLADVDLNNGIQPGKSEMFNVANTAEIRLFQRMAFGSQDFTTDFSQSSWDSQSRGPDASGSRPF</sequence>
<keyword evidence="9 14" id="KW-0067">ATP-binding</keyword>
<dbReference type="InterPro" id="IPR017441">
    <property type="entry name" value="Protein_kinase_ATP_BS"/>
</dbReference>
<dbReference type="GO" id="GO:0004674">
    <property type="term" value="F:protein serine/threonine kinase activity"/>
    <property type="evidence" value="ECO:0007669"/>
    <property type="project" value="UniProtKB-KW"/>
</dbReference>
<comment type="caution">
    <text evidence="18">The sequence shown here is derived from an EMBL/GenBank/DDBJ whole genome shotgun (WGS) entry which is preliminary data.</text>
</comment>
<dbReference type="AlphaFoldDB" id="A0A8T0SIQ2"/>
<gene>
    <name evidence="18" type="ORF">PVAP13_5KG144900</name>
</gene>
<dbReference type="InterPro" id="IPR000719">
    <property type="entry name" value="Prot_kinase_dom"/>
</dbReference>
<evidence type="ECO:0000256" key="8">
    <source>
        <dbReference type="ARBA" id="ARBA00022777"/>
    </source>
</evidence>
<dbReference type="Gene3D" id="3.30.200.20">
    <property type="entry name" value="Phosphorylase Kinase, domain 1"/>
    <property type="match status" value="1"/>
</dbReference>
<dbReference type="FunFam" id="3.30.200.20:FF:000212">
    <property type="entry name" value="Proline-rich receptor-like protein kinase PERK8"/>
    <property type="match status" value="1"/>
</dbReference>
<dbReference type="PROSITE" id="PS50011">
    <property type="entry name" value="PROTEIN_KINASE_DOM"/>
    <property type="match status" value="1"/>
</dbReference>
<keyword evidence="19" id="KW-1185">Reference proteome</keyword>
<evidence type="ECO:0000313" key="18">
    <source>
        <dbReference type="EMBL" id="KAG2596169.1"/>
    </source>
</evidence>
<keyword evidence="4" id="KW-0723">Serine/threonine-protein kinase</keyword>
<dbReference type="GO" id="GO:0005524">
    <property type="term" value="F:ATP binding"/>
    <property type="evidence" value="ECO:0007669"/>
    <property type="project" value="UniProtKB-UniRule"/>
</dbReference>
<dbReference type="PANTHER" id="PTHR47982">
    <property type="entry name" value="PROLINE-RICH RECEPTOR-LIKE PROTEIN KINASE PERK4"/>
    <property type="match status" value="1"/>
</dbReference>
<comment type="subcellular location">
    <subcellularLocation>
        <location evidence="1">Cell membrane</location>
        <topology evidence="1">Single-pass membrane protein</topology>
    </subcellularLocation>
</comment>
<dbReference type="SUPFAM" id="SSF56112">
    <property type="entry name" value="Protein kinase-like (PK-like)"/>
    <property type="match status" value="1"/>
</dbReference>
<keyword evidence="10 16" id="KW-1133">Transmembrane helix</keyword>
<evidence type="ECO:0000256" key="14">
    <source>
        <dbReference type="PROSITE-ProRule" id="PRU10141"/>
    </source>
</evidence>
<keyword evidence="6 16" id="KW-0812">Transmembrane</keyword>
<dbReference type="FunFam" id="1.10.510.10:FF:000173">
    <property type="entry name" value="proline-rich receptor-like protein kinase PERK8"/>
    <property type="match status" value="1"/>
</dbReference>
<evidence type="ECO:0000256" key="3">
    <source>
        <dbReference type="ARBA" id="ARBA00022475"/>
    </source>
</evidence>
<feature type="binding site" evidence="14">
    <location>
        <position position="378"/>
    </location>
    <ligand>
        <name>ATP</name>
        <dbReference type="ChEBI" id="CHEBI:30616"/>
    </ligand>
</feature>
<dbReference type="EC" id="2.7.11.1" evidence="2"/>
<evidence type="ECO:0000256" key="2">
    <source>
        <dbReference type="ARBA" id="ARBA00012513"/>
    </source>
</evidence>
<accession>A0A8T0SIQ2</accession>
<evidence type="ECO:0000259" key="17">
    <source>
        <dbReference type="PROSITE" id="PS50011"/>
    </source>
</evidence>
<feature type="domain" description="Protein kinase" evidence="17">
    <location>
        <begin position="349"/>
        <end position="625"/>
    </location>
</feature>
<organism evidence="18 19">
    <name type="scientific">Panicum virgatum</name>
    <name type="common">Blackwell switchgrass</name>
    <dbReference type="NCBI Taxonomy" id="38727"/>
    <lineage>
        <taxon>Eukaryota</taxon>
        <taxon>Viridiplantae</taxon>
        <taxon>Streptophyta</taxon>
        <taxon>Embryophyta</taxon>
        <taxon>Tracheophyta</taxon>
        <taxon>Spermatophyta</taxon>
        <taxon>Magnoliopsida</taxon>
        <taxon>Liliopsida</taxon>
        <taxon>Poales</taxon>
        <taxon>Poaceae</taxon>
        <taxon>PACMAD clade</taxon>
        <taxon>Panicoideae</taxon>
        <taxon>Panicodae</taxon>
        <taxon>Paniceae</taxon>
        <taxon>Panicinae</taxon>
        <taxon>Panicum</taxon>
        <taxon>Panicum sect. Hiantes</taxon>
    </lineage>
</organism>
<evidence type="ECO:0000256" key="1">
    <source>
        <dbReference type="ARBA" id="ARBA00004162"/>
    </source>
</evidence>
<reference evidence="18 19" key="1">
    <citation type="submission" date="2020-05" db="EMBL/GenBank/DDBJ databases">
        <title>WGS assembly of Panicum virgatum.</title>
        <authorList>
            <person name="Lovell J.T."/>
            <person name="Jenkins J."/>
            <person name="Shu S."/>
            <person name="Juenger T.E."/>
            <person name="Schmutz J."/>
        </authorList>
    </citation>
    <scope>NUCLEOTIDE SEQUENCE [LARGE SCALE GENOMIC DNA]</scope>
    <source>
        <strain evidence="18">AP13</strain>
        <strain evidence="19">cv. AP13</strain>
    </source>
</reference>
<dbReference type="InterPro" id="IPR011009">
    <property type="entry name" value="Kinase-like_dom_sf"/>
</dbReference>
<evidence type="ECO:0000256" key="15">
    <source>
        <dbReference type="SAM" id="MobiDB-lite"/>
    </source>
</evidence>
<dbReference type="Pfam" id="PF07714">
    <property type="entry name" value="PK_Tyr_Ser-Thr"/>
    <property type="match status" value="1"/>
</dbReference>
<evidence type="ECO:0000256" key="12">
    <source>
        <dbReference type="ARBA" id="ARBA00047899"/>
    </source>
</evidence>
<feature type="compositionally biased region" description="Low complexity" evidence="15">
    <location>
        <begin position="235"/>
        <end position="249"/>
    </location>
</feature>
<keyword evidence="8" id="KW-0418">Kinase</keyword>
<evidence type="ECO:0000256" key="11">
    <source>
        <dbReference type="ARBA" id="ARBA00023136"/>
    </source>
</evidence>
<evidence type="ECO:0000256" key="5">
    <source>
        <dbReference type="ARBA" id="ARBA00022679"/>
    </source>
</evidence>
<comment type="catalytic activity">
    <reaction evidence="13">
        <text>L-seryl-[protein] + ATP = O-phospho-L-seryl-[protein] + ADP + H(+)</text>
        <dbReference type="Rhea" id="RHEA:17989"/>
        <dbReference type="Rhea" id="RHEA-COMP:9863"/>
        <dbReference type="Rhea" id="RHEA-COMP:11604"/>
        <dbReference type="ChEBI" id="CHEBI:15378"/>
        <dbReference type="ChEBI" id="CHEBI:29999"/>
        <dbReference type="ChEBI" id="CHEBI:30616"/>
        <dbReference type="ChEBI" id="CHEBI:83421"/>
        <dbReference type="ChEBI" id="CHEBI:456216"/>
        <dbReference type="EC" id="2.7.11.1"/>
    </reaction>
</comment>
<dbReference type="Proteomes" id="UP000823388">
    <property type="component" value="Chromosome 5K"/>
</dbReference>
<feature type="region of interest" description="Disordered" evidence="15">
    <location>
        <begin position="1"/>
        <end position="256"/>
    </location>
</feature>
<feature type="region of interest" description="Disordered" evidence="15">
    <location>
        <begin position="665"/>
        <end position="687"/>
    </location>
</feature>
<evidence type="ECO:0000256" key="7">
    <source>
        <dbReference type="ARBA" id="ARBA00022741"/>
    </source>
</evidence>
<dbReference type="OrthoDB" id="4062651at2759"/>
<dbReference type="Gene3D" id="1.10.510.10">
    <property type="entry name" value="Transferase(Phosphotransferase) domain 1"/>
    <property type="match status" value="1"/>
</dbReference>
<dbReference type="CDD" id="cd14066">
    <property type="entry name" value="STKc_IRAK"/>
    <property type="match status" value="1"/>
</dbReference>
<feature type="compositionally biased region" description="Pro residues" evidence="15">
    <location>
        <begin position="46"/>
        <end position="156"/>
    </location>
</feature>
<evidence type="ECO:0000256" key="10">
    <source>
        <dbReference type="ARBA" id="ARBA00022989"/>
    </source>
</evidence>
<keyword evidence="5" id="KW-0808">Transferase</keyword>
<comment type="catalytic activity">
    <reaction evidence="12">
        <text>L-threonyl-[protein] + ATP = O-phospho-L-threonyl-[protein] + ADP + H(+)</text>
        <dbReference type="Rhea" id="RHEA:46608"/>
        <dbReference type="Rhea" id="RHEA-COMP:11060"/>
        <dbReference type="Rhea" id="RHEA-COMP:11605"/>
        <dbReference type="ChEBI" id="CHEBI:15378"/>
        <dbReference type="ChEBI" id="CHEBI:30013"/>
        <dbReference type="ChEBI" id="CHEBI:30616"/>
        <dbReference type="ChEBI" id="CHEBI:61977"/>
        <dbReference type="ChEBI" id="CHEBI:456216"/>
        <dbReference type="EC" id="2.7.11.1"/>
    </reaction>
</comment>
<feature type="compositionally biased region" description="Low complexity" evidence="15">
    <location>
        <begin position="210"/>
        <end position="228"/>
    </location>
</feature>
<dbReference type="EMBL" id="CM029045">
    <property type="protein sequence ID" value="KAG2596169.1"/>
    <property type="molecule type" value="Genomic_DNA"/>
</dbReference>
<feature type="compositionally biased region" description="Pro residues" evidence="15">
    <location>
        <begin position="169"/>
        <end position="191"/>
    </location>
</feature>
<dbReference type="InterPro" id="IPR047117">
    <property type="entry name" value="PERK1-13-like"/>
</dbReference>
<name>A0A8T0SIQ2_PANVG</name>
<dbReference type="GO" id="GO:0005886">
    <property type="term" value="C:plasma membrane"/>
    <property type="evidence" value="ECO:0007669"/>
    <property type="project" value="UniProtKB-SubCell"/>
</dbReference>
<evidence type="ECO:0000256" key="16">
    <source>
        <dbReference type="SAM" id="Phobius"/>
    </source>
</evidence>
<feature type="compositionally biased region" description="Low complexity" evidence="15">
    <location>
        <begin position="14"/>
        <end position="45"/>
    </location>
</feature>
<evidence type="ECO:0000256" key="13">
    <source>
        <dbReference type="ARBA" id="ARBA00048679"/>
    </source>
</evidence>
<dbReference type="SMART" id="SM00220">
    <property type="entry name" value="S_TKc"/>
    <property type="match status" value="1"/>
</dbReference>
<keyword evidence="7 14" id="KW-0547">Nucleotide-binding</keyword>
<dbReference type="InterPro" id="IPR008271">
    <property type="entry name" value="Ser/Thr_kinase_AS"/>
</dbReference>
<dbReference type="PROSITE" id="PS00108">
    <property type="entry name" value="PROTEIN_KINASE_ST"/>
    <property type="match status" value="1"/>
</dbReference>
<evidence type="ECO:0000313" key="19">
    <source>
        <dbReference type="Proteomes" id="UP000823388"/>
    </source>
</evidence>
<evidence type="ECO:0000256" key="9">
    <source>
        <dbReference type="ARBA" id="ARBA00022840"/>
    </source>
</evidence>
<keyword evidence="3" id="KW-1003">Cell membrane</keyword>
<feature type="compositionally biased region" description="Polar residues" evidence="15">
    <location>
        <begin position="665"/>
        <end position="677"/>
    </location>
</feature>
<dbReference type="EMBL" id="CM029045">
    <property type="protein sequence ID" value="KAG2596174.1"/>
    <property type="molecule type" value="Genomic_DNA"/>
</dbReference>